<feature type="repeat" description="TPR" evidence="3">
    <location>
        <begin position="14"/>
        <end position="47"/>
    </location>
</feature>
<dbReference type="InterPro" id="IPR011990">
    <property type="entry name" value="TPR-like_helical_dom_sf"/>
</dbReference>
<dbReference type="GO" id="GO:0006620">
    <property type="term" value="P:post-translational protein targeting to endoplasmic reticulum membrane"/>
    <property type="evidence" value="ECO:0007669"/>
    <property type="project" value="TreeGrafter"/>
</dbReference>
<dbReference type="SUPFAM" id="SSF48452">
    <property type="entry name" value="TPR-like"/>
    <property type="match status" value="1"/>
</dbReference>
<evidence type="ECO:0000256" key="2">
    <source>
        <dbReference type="ARBA" id="ARBA00022803"/>
    </source>
</evidence>
<dbReference type="Gene3D" id="1.25.40.10">
    <property type="entry name" value="Tetratricopeptide repeat domain"/>
    <property type="match status" value="1"/>
</dbReference>
<keyword evidence="5" id="KW-1185">Reference proteome</keyword>
<reference evidence="4 5" key="1">
    <citation type="submission" date="2014-04" db="EMBL/GenBank/DDBJ databases">
        <authorList>
            <consortium name="DOE Joint Genome Institute"/>
            <person name="Kuo A."/>
            <person name="Kohler A."/>
            <person name="Nagy L.G."/>
            <person name="Floudas D."/>
            <person name="Copeland A."/>
            <person name="Barry K.W."/>
            <person name="Cichocki N."/>
            <person name="Veneault-Fourrey C."/>
            <person name="LaButti K."/>
            <person name="Lindquist E.A."/>
            <person name="Lipzen A."/>
            <person name="Lundell T."/>
            <person name="Morin E."/>
            <person name="Murat C."/>
            <person name="Sun H."/>
            <person name="Tunlid A."/>
            <person name="Henrissat B."/>
            <person name="Grigoriev I.V."/>
            <person name="Hibbett D.S."/>
            <person name="Martin F."/>
            <person name="Nordberg H.P."/>
            <person name="Cantor M.N."/>
            <person name="Hua S.X."/>
        </authorList>
    </citation>
    <scope>NUCLEOTIDE SEQUENCE [LARGE SCALE GENOMIC DNA]</scope>
    <source>
        <strain evidence="4 5">LaAM-08-1</strain>
    </source>
</reference>
<name>A0A0C9XWQ6_9AGAR</name>
<evidence type="ECO:0000256" key="1">
    <source>
        <dbReference type="ARBA" id="ARBA00022737"/>
    </source>
</evidence>
<proteinExistence type="predicted"/>
<dbReference type="PROSITE" id="PS50005">
    <property type="entry name" value="TPR"/>
    <property type="match status" value="1"/>
</dbReference>
<keyword evidence="2 3" id="KW-0802">TPR repeat</keyword>
<evidence type="ECO:0000256" key="3">
    <source>
        <dbReference type="PROSITE-ProRule" id="PRU00339"/>
    </source>
</evidence>
<dbReference type="SMART" id="SM00028">
    <property type="entry name" value="TPR"/>
    <property type="match status" value="2"/>
</dbReference>
<evidence type="ECO:0000313" key="5">
    <source>
        <dbReference type="Proteomes" id="UP000054477"/>
    </source>
</evidence>
<accession>A0A0C9XWQ6</accession>
<dbReference type="PANTHER" id="PTHR45831:SF2">
    <property type="entry name" value="LD24721P"/>
    <property type="match status" value="1"/>
</dbReference>
<dbReference type="OrthoDB" id="2423701at2759"/>
<dbReference type="PANTHER" id="PTHR45831">
    <property type="entry name" value="LD24721P"/>
    <property type="match status" value="1"/>
</dbReference>
<dbReference type="Proteomes" id="UP000054477">
    <property type="component" value="Unassembled WGS sequence"/>
</dbReference>
<dbReference type="AlphaFoldDB" id="A0A0C9XWQ6"/>
<dbReference type="InterPro" id="IPR047150">
    <property type="entry name" value="SGT"/>
</dbReference>
<dbReference type="EMBL" id="KN838598">
    <property type="protein sequence ID" value="KIK02047.1"/>
    <property type="molecule type" value="Genomic_DNA"/>
</dbReference>
<dbReference type="GO" id="GO:0060090">
    <property type="term" value="F:molecular adaptor activity"/>
    <property type="evidence" value="ECO:0007669"/>
    <property type="project" value="TreeGrafter"/>
</dbReference>
<dbReference type="GO" id="GO:0016020">
    <property type="term" value="C:membrane"/>
    <property type="evidence" value="ECO:0007669"/>
    <property type="project" value="TreeGrafter"/>
</dbReference>
<dbReference type="STRING" id="1095629.A0A0C9XWQ6"/>
<protein>
    <submittedName>
        <fullName evidence="4">Uncharacterized protein</fullName>
    </submittedName>
</protein>
<keyword evidence="1" id="KW-0677">Repeat</keyword>
<dbReference type="GO" id="GO:0072380">
    <property type="term" value="C:TRC complex"/>
    <property type="evidence" value="ECO:0007669"/>
    <property type="project" value="TreeGrafter"/>
</dbReference>
<gene>
    <name evidence="4" type="ORF">K443DRAFT_6459</name>
</gene>
<evidence type="ECO:0000313" key="4">
    <source>
        <dbReference type="EMBL" id="KIK02047.1"/>
    </source>
</evidence>
<sequence>MSINEESKRDRDAAERLKAQGNELHQKGRYQDAYMVYSDAIKQDPGNAVLYANRAAASLSLKEYLDAAQLRDFKASYLDPTYAKAWGRLGKASHALSSWTKCIPAWEKALACLPPNDEMSSPAEKRMGAEFKEGLKKSQDAMKQPKAPLPPVFSGFEDPENVPWKRALSRERQLNLEDKWSSGFVIISAYREFSKGVESMKLFSETHLGNGQSSLVGKTDAIVNLSNGILREPRVFHIDSQDWFIKYNTQASFEARFYKAWVNDGPKTIQKEAPQRLEREGWPPVRKALACTVRAWIVRAFVESSTGNRAVGSEFYRHILEILEWGRRIWSDISKEDRGVVFELSFVRGVKRLYLTALHERLAVDKDAVCDFTKEDLAELARQLVFETDAHPPIRSEADGYGFLLSFWMYPKGEALSILGWYHMQRAQQAEQADDKLYHFAESVSYYIQAAEMFPEDDEYHPYFLKFALEAYWGGGVASRRECLALCKRIRLSIPKMAVFWQTSQIAKI</sequence>
<reference evidence="5" key="2">
    <citation type="submission" date="2015-01" db="EMBL/GenBank/DDBJ databases">
        <title>Evolutionary Origins and Diversification of the Mycorrhizal Mutualists.</title>
        <authorList>
            <consortium name="DOE Joint Genome Institute"/>
            <consortium name="Mycorrhizal Genomics Consortium"/>
            <person name="Kohler A."/>
            <person name="Kuo A."/>
            <person name="Nagy L.G."/>
            <person name="Floudas D."/>
            <person name="Copeland A."/>
            <person name="Barry K.W."/>
            <person name="Cichocki N."/>
            <person name="Veneault-Fourrey C."/>
            <person name="LaButti K."/>
            <person name="Lindquist E.A."/>
            <person name="Lipzen A."/>
            <person name="Lundell T."/>
            <person name="Morin E."/>
            <person name="Murat C."/>
            <person name="Riley R."/>
            <person name="Ohm R."/>
            <person name="Sun H."/>
            <person name="Tunlid A."/>
            <person name="Henrissat B."/>
            <person name="Grigoriev I.V."/>
            <person name="Hibbett D.S."/>
            <person name="Martin F."/>
        </authorList>
    </citation>
    <scope>NUCLEOTIDE SEQUENCE [LARGE SCALE GENOMIC DNA]</scope>
    <source>
        <strain evidence="5">LaAM-08-1</strain>
    </source>
</reference>
<dbReference type="HOGENOM" id="CLU_037233_0_0_1"/>
<dbReference type="InterPro" id="IPR019734">
    <property type="entry name" value="TPR_rpt"/>
</dbReference>
<organism evidence="4 5">
    <name type="scientific">Laccaria amethystina LaAM-08-1</name>
    <dbReference type="NCBI Taxonomy" id="1095629"/>
    <lineage>
        <taxon>Eukaryota</taxon>
        <taxon>Fungi</taxon>
        <taxon>Dikarya</taxon>
        <taxon>Basidiomycota</taxon>
        <taxon>Agaricomycotina</taxon>
        <taxon>Agaricomycetes</taxon>
        <taxon>Agaricomycetidae</taxon>
        <taxon>Agaricales</taxon>
        <taxon>Agaricineae</taxon>
        <taxon>Hydnangiaceae</taxon>
        <taxon>Laccaria</taxon>
    </lineage>
</organism>